<evidence type="ECO:0000313" key="15">
    <source>
        <dbReference type="Proteomes" id="UP000295252"/>
    </source>
</evidence>
<reference evidence="15" key="1">
    <citation type="journal article" date="2014" name="Science">
        <title>The coffee genome provides insight into the convergent evolution of caffeine biosynthesis.</title>
        <authorList>
            <person name="Denoeud F."/>
            <person name="Carretero-Paulet L."/>
            <person name="Dereeper A."/>
            <person name="Droc G."/>
            <person name="Guyot R."/>
            <person name="Pietrella M."/>
            <person name="Zheng C."/>
            <person name="Alberti A."/>
            <person name="Anthony F."/>
            <person name="Aprea G."/>
            <person name="Aury J.M."/>
            <person name="Bento P."/>
            <person name="Bernard M."/>
            <person name="Bocs S."/>
            <person name="Campa C."/>
            <person name="Cenci A."/>
            <person name="Combes M.C."/>
            <person name="Crouzillat D."/>
            <person name="Da Silva C."/>
            <person name="Daddiego L."/>
            <person name="De Bellis F."/>
            <person name="Dussert S."/>
            <person name="Garsmeur O."/>
            <person name="Gayraud T."/>
            <person name="Guignon V."/>
            <person name="Jahn K."/>
            <person name="Jamilloux V."/>
            <person name="Joet T."/>
            <person name="Labadie K."/>
            <person name="Lan T."/>
            <person name="Leclercq J."/>
            <person name="Lepelley M."/>
            <person name="Leroy T."/>
            <person name="Li L.T."/>
            <person name="Librado P."/>
            <person name="Lopez L."/>
            <person name="Munoz A."/>
            <person name="Noel B."/>
            <person name="Pallavicini A."/>
            <person name="Perrotta G."/>
            <person name="Poncet V."/>
            <person name="Pot D."/>
            <person name="Priyono X."/>
            <person name="Rigoreau M."/>
            <person name="Rouard M."/>
            <person name="Rozas J."/>
            <person name="Tranchant-Dubreuil C."/>
            <person name="VanBuren R."/>
            <person name="Zhang Q."/>
            <person name="Andrade A.C."/>
            <person name="Argout X."/>
            <person name="Bertrand B."/>
            <person name="de Kochko A."/>
            <person name="Graziosi G."/>
            <person name="Henry R.J."/>
            <person name="Jayarama X."/>
            <person name="Ming R."/>
            <person name="Nagai C."/>
            <person name="Rounsley S."/>
            <person name="Sankoff D."/>
            <person name="Giuliano G."/>
            <person name="Albert V.A."/>
            <person name="Wincker P."/>
            <person name="Lashermes P."/>
        </authorList>
    </citation>
    <scope>NUCLEOTIDE SEQUENCE [LARGE SCALE GENOMIC DNA]</scope>
    <source>
        <strain evidence="15">cv. DH200-94</strain>
    </source>
</reference>
<dbReference type="PRINTS" id="PR00463">
    <property type="entry name" value="EP450I"/>
</dbReference>
<gene>
    <name evidence="14" type="ORF">GSCOC_T00016547001</name>
</gene>
<keyword evidence="5 11" id="KW-0479">Metal-binding</keyword>
<dbReference type="GO" id="GO:0005506">
    <property type="term" value="F:iron ion binding"/>
    <property type="evidence" value="ECO:0007669"/>
    <property type="project" value="InterPro"/>
</dbReference>
<sequence>MEVAVVVKIVLSLALVGGVGLFLRLYRALVAKPGQLRSALRKQGINGPPPAPLLGNILEIKKSRTATTKAPTCGAPPEHNCANALFPFFEKWQKKYGDIFMFSLGNTLILHVTEHDMVREITTCTSLDFGKPSYQAKERGALLGNGVLTSNGTHWAHQRKILAPELYMEKVKGMIKLVQESTMTLINSWNNIIEAKGGIADIKIDQHMRSFSGDVISKACFGSNYSSGEEIFFKLRALQEASSKKVLSTGIPGMRYLPTKSNRVMWELEKEIKTLILKVVKERQEVGYEKDLLQTVLEGAKNGNLSQEALDSFIVDNCKNIYLAGYETTAVSAAWCLMLLAANPEWQERVRGEVLEVCRGQIPDADMIRKMKLLSMVINESLRLYPPVAIISREAFKGMKFGNVSIPEGVNVWAFVCSLHTDPEVWGADSYQFNPNRFANGITGACKLPHLYMPFGVGPRVCLGQNLALVEMKILIALILANFSFTLSPTYIHSPALNLVIEPGNGVNLYVKKL</sequence>
<dbReference type="PRINTS" id="PR00385">
    <property type="entry name" value="P450"/>
</dbReference>
<feature type="transmembrane region" description="Helical" evidence="13">
    <location>
        <begin position="6"/>
        <end position="26"/>
    </location>
</feature>
<comment type="similarity">
    <text evidence="2 12">Belongs to the cytochrome P450 family.</text>
</comment>
<dbReference type="OrthoDB" id="1470350at2759"/>
<evidence type="ECO:0000256" key="6">
    <source>
        <dbReference type="ARBA" id="ARBA00022989"/>
    </source>
</evidence>
<keyword evidence="4 13" id="KW-0812">Transmembrane</keyword>
<evidence type="ECO:0000256" key="12">
    <source>
        <dbReference type="RuleBase" id="RU000461"/>
    </source>
</evidence>
<feature type="binding site" description="axial binding residue" evidence="11">
    <location>
        <position position="462"/>
    </location>
    <ligand>
        <name>heme</name>
        <dbReference type="ChEBI" id="CHEBI:30413"/>
    </ligand>
    <ligandPart>
        <name>Fe</name>
        <dbReference type="ChEBI" id="CHEBI:18248"/>
    </ligandPart>
</feature>
<keyword evidence="8 11" id="KW-0408">Iron</keyword>
<keyword evidence="15" id="KW-1185">Reference proteome</keyword>
<dbReference type="InterPro" id="IPR050665">
    <property type="entry name" value="Cytochrome_P450_Monooxygen"/>
</dbReference>
<evidence type="ECO:0000256" key="13">
    <source>
        <dbReference type="SAM" id="Phobius"/>
    </source>
</evidence>
<dbReference type="InterPro" id="IPR036396">
    <property type="entry name" value="Cyt_P450_sf"/>
</dbReference>
<keyword evidence="10 13" id="KW-0472">Membrane</keyword>
<evidence type="ECO:0000256" key="8">
    <source>
        <dbReference type="ARBA" id="ARBA00023004"/>
    </source>
</evidence>
<keyword evidence="3 11" id="KW-0349">Heme</keyword>
<dbReference type="SUPFAM" id="SSF48264">
    <property type="entry name" value="Cytochrome P450"/>
    <property type="match status" value="1"/>
</dbReference>
<accession>A0A068U636</accession>
<evidence type="ECO:0000256" key="7">
    <source>
        <dbReference type="ARBA" id="ARBA00023002"/>
    </source>
</evidence>
<name>A0A068U636_COFCA</name>
<evidence type="ECO:0000256" key="10">
    <source>
        <dbReference type="ARBA" id="ARBA00023136"/>
    </source>
</evidence>
<dbReference type="Gramene" id="CDP04020">
    <property type="protein sequence ID" value="CDP04020"/>
    <property type="gene ID" value="GSCOC_T00016547001"/>
</dbReference>
<dbReference type="GO" id="GO:0016020">
    <property type="term" value="C:membrane"/>
    <property type="evidence" value="ECO:0007669"/>
    <property type="project" value="UniProtKB-SubCell"/>
</dbReference>
<dbReference type="AlphaFoldDB" id="A0A068U636"/>
<evidence type="ECO:0000256" key="11">
    <source>
        <dbReference type="PIRSR" id="PIRSR602401-1"/>
    </source>
</evidence>
<keyword evidence="9 12" id="KW-0503">Monooxygenase</keyword>
<evidence type="ECO:0000256" key="4">
    <source>
        <dbReference type="ARBA" id="ARBA00022692"/>
    </source>
</evidence>
<evidence type="ECO:0000256" key="2">
    <source>
        <dbReference type="ARBA" id="ARBA00010617"/>
    </source>
</evidence>
<dbReference type="InterPro" id="IPR017972">
    <property type="entry name" value="Cyt_P450_CS"/>
</dbReference>
<proteinExistence type="inferred from homology"/>
<dbReference type="PANTHER" id="PTHR24282:SF196">
    <property type="entry name" value="CYTOCHROME P450 714C2"/>
    <property type="match status" value="1"/>
</dbReference>
<protein>
    <recommendedName>
        <fullName evidence="16">Cytochrome P450 714C2-like</fullName>
    </recommendedName>
</protein>
<evidence type="ECO:0000256" key="3">
    <source>
        <dbReference type="ARBA" id="ARBA00022617"/>
    </source>
</evidence>
<dbReference type="GO" id="GO:0020037">
    <property type="term" value="F:heme binding"/>
    <property type="evidence" value="ECO:0007669"/>
    <property type="project" value="InterPro"/>
</dbReference>
<dbReference type="PANTHER" id="PTHR24282">
    <property type="entry name" value="CYTOCHROME P450 FAMILY MEMBER"/>
    <property type="match status" value="1"/>
</dbReference>
<comment type="subcellular location">
    <subcellularLocation>
        <location evidence="1">Membrane</location>
    </subcellularLocation>
</comment>
<keyword evidence="7 12" id="KW-0560">Oxidoreductase</keyword>
<keyword evidence="6 13" id="KW-1133">Transmembrane helix</keyword>
<dbReference type="PhylomeDB" id="A0A068U636"/>
<dbReference type="Pfam" id="PF00067">
    <property type="entry name" value="p450"/>
    <property type="match status" value="1"/>
</dbReference>
<dbReference type="GO" id="GO:0004497">
    <property type="term" value="F:monooxygenase activity"/>
    <property type="evidence" value="ECO:0007669"/>
    <property type="project" value="UniProtKB-KW"/>
</dbReference>
<evidence type="ECO:0000256" key="9">
    <source>
        <dbReference type="ARBA" id="ARBA00023033"/>
    </source>
</evidence>
<dbReference type="GO" id="GO:0016705">
    <property type="term" value="F:oxidoreductase activity, acting on paired donors, with incorporation or reduction of molecular oxygen"/>
    <property type="evidence" value="ECO:0007669"/>
    <property type="project" value="InterPro"/>
</dbReference>
<dbReference type="EMBL" id="HG739095">
    <property type="protein sequence ID" value="CDP04020.1"/>
    <property type="molecule type" value="Genomic_DNA"/>
</dbReference>
<dbReference type="Gene3D" id="1.10.630.10">
    <property type="entry name" value="Cytochrome P450"/>
    <property type="match status" value="1"/>
</dbReference>
<evidence type="ECO:0000313" key="14">
    <source>
        <dbReference type="EMBL" id="CDP04020.1"/>
    </source>
</evidence>
<comment type="cofactor">
    <cofactor evidence="11">
        <name>heme</name>
        <dbReference type="ChEBI" id="CHEBI:30413"/>
    </cofactor>
</comment>
<evidence type="ECO:0000256" key="1">
    <source>
        <dbReference type="ARBA" id="ARBA00004370"/>
    </source>
</evidence>
<dbReference type="InParanoid" id="A0A068U636"/>
<dbReference type="InterPro" id="IPR001128">
    <property type="entry name" value="Cyt_P450"/>
</dbReference>
<dbReference type="PROSITE" id="PS00086">
    <property type="entry name" value="CYTOCHROME_P450"/>
    <property type="match status" value="1"/>
</dbReference>
<dbReference type="STRING" id="49390.A0A068U636"/>
<dbReference type="OMA" id="GLASCPH"/>
<organism evidence="14 15">
    <name type="scientific">Coffea canephora</name>
    <name type="common">Robusta coffee</name>
    <dbReference type="NCBI Taxonomy" id="49390"/>
    <lineage>
        <taxon>Eukaryota</taxon>
        <taxon>Viridiplantae</taxon>
        <taxon>Streptophyta</taxon>
        <taxon>Embryophyta</taxon>
        <taxon>Tracheophyta</taxon>
        <taxon>Spermatophyta</taxon>
        <taxon>Magnoliopsida</taxon>
        <taxon>eudicotyledons</taxon>
        <taxon>Gunneridae</taxon>
        <taxon>Pentapetalae</taxon>
        <taxon>asterids</taxon>
        <taxon>lamiids</taxon>
        <taxon>Gentianales</taxon>
        <taxon>Rubiaceae</taxon>
        <taxon>Ixoroideae</taxon>
        <taxon>Gardenieae complex</taxon>
        <taxon>Bertiereae - Coffeeae clade</taxon>
        <taxon>Coffeeae</taxon>
        <taxon>Coffea</taxon>
    </lineage>
</organism>
<dbReference type="InterPro" id="IPR002401">
    <property type="entry name" value="Cyt_P450_E_grp-I"/>
</dbReference>
<evidence type="ECO:0000256" key="5">
    <source>
        <dbReference type="ARBA" id="ARBA00022723"/>
    </source>
</evidence>
<dbReference type="Proteomes" id="UP000295252">
    <property type="component" value="Chromosome I"/>
</dbReference>
<evidence type="ECO:0008006" key="16">
    <source>
        <dbReference type="Google" id="ProtNLM"/>
    </source>
</evidence>